<keyword evidence="3" id="KW-1185">Reference proteome</keyword>
<evidence type="ECO:0000256" key="1">
    <source>
        <dbReference type="SAM" id="SignalP"/>
    </source>
</evidence>
<keyword evidence="1" id="KW-0732">Signal</keyword>
<name>A0A811JQN5_9BILA</name>
<evidence type="ECO:0000313" key="3">
    <source>
        <dbReference type="Proteomes" id="UP000614601"/>
    </source>
</evidence>
<protein>
    <recommendedName>
        <fullName evidence="4">Saposin B-type domain-containing protein</fullName>
    </recommendedName>
</protein>
<evidence type="ECO:0000313" key="2">
    <source>
        <dbReference type="EMBL" id="CAD5205625.1"/>
    </source>
</evidence>
<sequence length="125" mass="13698">MTKLWIVVLIVLAVSVDCGSVVPSPVEILRKPGVTASAVCKICVAGVTKLNQLMFEAKKRDLKIADMDTTTLKSWLAECLENNNDKSKCDMLRDGVKAAEDAETHDNLIDHNIMCKTSCHPPTRS</sequence>
<accession>A0A811JQN5</accession>
<reference evidence="2" key="1">
    <citation type="submission" date="2020-09" db="EMBL/GenBank/DDBJ databases">
        <authorList>
            <person name="Kikuchi T."/>
        </authorList>
    </citation>
    <scope>NUCLEOTIDE SEQUENCE</scope>
    <source>
        <strain evidence="2">SH1</strain>
    </source>
</reference>
<gene>
    <name evidence="2" type="ORF">BOKJ2_LOCUS309</name>
</gene>
<organism evidence="2 3">
    <name type="scientific">Bursaphelenchus okinawaensis</name>
    <dbReference type="NCBI Taxonomy" id="465554"/>
    <lineage>
        <taxon>Eukaryota</taxon>
        <taxon>Metazoa</taxon>
        <taxon>Ecdysozoa</taxon>
        <taxon>Nematoda</taxon>
        <taxon>Chromadorea</taxon>
        <taxon>Rhabditida</taxon>
        <taxon>Tylenchina</taxon>
        <taxon>Tylenchomorpha</taxon>
        <taxon>Aphelenchoidea</taxon>
        <taxon>Aphelenchoididae</taxon>
        <taxon>Bursaphelenchus</taxon>
    </lineage>
</organism>
<dbReference type="AlphaFoldDB" id="A0A811JQN5"/>
<comment type="caution">
    <text evidence="2">The sequence shown here is derived from an EMBL/GenBank/DDBJ whole genome shotgun (WGS) entry which is preliminary data.</text>
</comment>
<dbReference type="Proteomes" id="UP000614601">
    <property type="component" value="Unassembled WGS sequence"/>
</dbReference>
<evidence type="ECO:0008006" key="4">
    <source>
        <dbReference type="Google" id="ProtNLM"/>
    </source>
</evidence>
<feature type="chain" id="PRO_5035594310" description="Saposin B-type domain-containing protein" evidence="1">
    <location>
        <begin position="19"/>
        <end position="125"/>
    </location>
</feature>
<dbReference type="EMBL" id="CAJFCW020000001">
    <property type="protein sequence ID" value="CAG9078426.1"/>
    <property type="molecule type" value="Genomic_DNA"/>
</dbReference>
<dbReference type="Proteomes" id="UP000783686">
    <property type="component" value="Unassembled WGS sequence"/>
</dbReference>
<feature type="signal peptide" evidence="1">
    <location>
        <begin position="1"/>
        <end position="18"/>
    </location>
</feature>
<proteinExistence type="predicted"/>
<dbReference type="EMBL" id="CAJFDH010000001">
    <property type="protein sequence ID" value="CAD5205625.1"/>
    <property type="molecule type" value="Genomic_DNA"/>
</dbReference>